<dbReference type="RefSeq" id="WP_154433002.1">
    <property type="nucleotide sequence ID" value="NZ_VUMS01000033.1"/>
</dbReference>
<protein>
    <submittedName>
        <fullName evidence="1">Uncharacterized protein</fullName>
    </submittedName>
</protein>
<name>A0A7X2P5S6_9FIRM</name>
<keyword evidence="2" id="KW-1185">Reference proteome</keyword>
<evidence type="ECO:0000313" key="2">
    <source>
        <dbReference type="Proteomes" id="UP000440513"/>
    </source>
</evidence>
<sequence>MNTAYFVKVSKSMSWNELKEKINKQKNNRIKPLPFIIAAIIDVSSTDFDNLSLSLQKPSMQYASYAALSVATLQGIWNCILIKCNDDSRNILIYTAGNIYPLYASIINL</sequence>
<dbReference type="EMBL" id="VUMS01000033">
    <property type="protein sequence ID" value="MST67640.1"/>
    <property type="molecule type" value="Genomic_DNA"/>
</dbReference>
<accession>A0A7X2P5S6</accession>
<organism evidence="1 2">
    <name type="scientific">Oliverpabstia intestinalis</name>
    <dbReference type="NCBI Taxonomy" id="2606633"/>
    <lineage>
        <taxon>Bacteria</taxon>
        <taxon>Bacillati</taxon>
        <taxon>Bacillota</taxon>
        <taxon>Clostridia</taxon>
        <taxon>Lachnospirales</taxon>
        <taxon>Lachnospiraceae</taxon>
        <taxon>Oliverpabstia</taxon>
    </lineage>
</organism>
<dbReference type="Proteomes" id="UP000440513">
    <property type="component" value="Unassembled WGS sequence"/>
</dbReference>
<dbReference type="AlphaFoldDB" id="A0A7X2P5S6"/>
<evidence type="ECO:0000313" key="1">
    <source>
        <dbReference type="EMBL" id="MST67640.1"/>
    </source>
</evidence>
<proteinExistence type="predicted"/>
<reference evidence="1 2" key="1">
    <citation type="submission" date="2019-08" db="EMBL/GenBank/DDBJ databases">
        <title>In-depth cultivation of the pig gut microbiome towards novel bacterial diversity and tailored functional studies.</title>
        <authorList>
            <person name="Wylensek D."/>
            <person name="Hitch T.C.A."/>
            <person name="Clavel T."/>
        </authorList>
    </citation>
    <scope>NUCLEOTIDE SEQUENCE [LARGE SCALE GENOMIC DNA]</scope>
    <source>
        <strain evidence="1 2">BSM-380-WT-5A</strain>
    </source>
</reference>
<gene>
    <name evidence="1" type="ORF">FYJ57_13165</name>
</gene>
<comment type="caution">
    <text evidence="1">The sequence shown here is derived from an EMBL/GenBank/DDBJ whole genome shotgun (WGS) entry which is preliminary data.</text>
</comment>